<dbReference type="PANTHER" id="PTHR12126:SF11">
    <property type="entry name" value="NADH DEHYDROGENASE [UBIQUINONE] 1 ALPHA SUBCOMPLEX SUBUNIT 9, MITOCHONDRIAL"/>
    <property type="match status" value="1"/>
</dbReference>
<dbReference type="PANTHER" id="PTHR12126">
    <property type="entry name" value="NADH-UBIQUINONE OXIDOREDUCTASE 39 KDA SUBUNIT-RELATED"/>
    <property type="match status" value="1"/>
</dbReference>
<dbReference type="EMBL" id="JBGBPY010000001">
    <property type="protein sequence ID" value="MEY2182867.1"/>
    <property type="molecule type" value="Genomic_DNA"/>
</dbReference>
<dbReference type="Proteomes" id="UP001562159">
    <property type="component" value="Unassembled WGS sequence"/>
</dbReference>
<reference evidence="3 4" key="1">
    <citation type="submission" date="2024-07" db="EMBL/GenBank/DDBJ databases">
        <title>Molecular mechanisms and environmental adaptations of flagellar loss and biofilm growth of Rhodanobacter under environmental stress.</title>
        <authorList>
            <person name="Chen M."/>
        </authorList>
    </citation>
    <scope>NUCLEOTIDE SEQUENCE [LARGE SCALE GENOMIC DNA]</scope>
    <source>
        <strain evidence="3 4">RS22</strain>
    </source>
</reference>
<dbReference type="SUPFAM" id="SSF51735">
    <property type="entry name" value="NAD(P)-binding Rossmann-fold domains"/>
    <property type="match status" value="1"/>
</dbReference>
<keyword evidence="4" id="KW-1185">Reference proteome</keyword>
<dbReference type="InterPro" id="IPR036291">
    <property type="entry name" value="NAD(P)-bd_dom_sf"/>
</dbReference>
<evidence type="ECO:0000259" key="2">
    <source>
        <dbReference type="Pfam" id="PF01370"/>
    </source>
</evidence>
<evidence type="ECO:0000313" key="4">
    <source>
        <dbReference type="Proteomes" id="UP001562159"/>
    </source>
</evidence>
<evidence type="ECO:0000313" key="3">
    <source>
        <dbReference type="EMBL" id="MEY2182867.1"/>
    </source>
</evidence>
<feature type="domain" description="NAD-dependent epimerase/dehydratase" evidence="2">
    <location>
        <begin position="3"/>
        <end position="200"/>
    </location>
</feature>
<keyword evidence="1" id="KW-0812">Transmembrane</keyword>
<dbReference type="Gene3D" id="3.40.50.720">
    <property type="entry name" value="NAD(P)-binding Rossmann-like Domain"/>
    <property type="match status" value="1"/>
</dbReference>
<gene>
    <name evidence="3" type="ORF">AB7878_10605</name>
</gene>
<protein>
    <submittedName>
        <fullName evidence="3">DoxX-like family protein</fullName>
    </submittedName>
</protein>
<proteinExistence type="predicted"/>
<dbReference type="InterPro" id="IPR001509">
    <property type="entry name" value="Epimerase_deHydtase"/>
</dbReference>
<dbReference type="InterPro" id="IPR051207">
    <property type="entry name" value="ComplexI_NDUFA9_subunit"/>
</dbReference>
<dbReference type="InterPro" id="IPR025695">
    <property type="entry name" value="DoxX-like"/>
</dbReference>
<dbReference type="Pfam" id="PF01370">
    <property type="entry name" value="Epimerase"/>
    <property type="match status" value="1"/>
</dbReference>
<feature type="transmembrane region" description="Helical" evidence="1">
    <location>
        <begin position="352"/>
        <end position="373"/>
    </location>
</feature>
<evidence type="ECO:0000256" key="1">
    <source>
        <dbReference type="SAM" id="Phobius"/>
    </source>
</evidence>
<organism evidence="3 4">
    <name type="scientific">Rhodanobacter humi</name>
    <dbReference type="NCBI Taxonomy" id="1888173"/>
    <lineage>
        <taxon>Bacteria</taxon>
        <taxon>Pseudomonadati</taxon>
        <taxon>Pseudomonadota</taxon>
        <taxon>Gammaproteobacteria</taxon>
        <taxon>Lysobacterales</taxon>
        <taxon>Rhodanobacteraceae</taxon>
        <taxon>Rhodanobacter</taxon>
    </lineage>
</organism>
<name>A0ABV4AR43_9GAMM</name>
<feature type="transmembrane region" description="Helical" evidence="1">
    <location>
        <begin position="405"/>
        <end position="425"/>
    </location>
</feature>
<feature type="transmembrane region" description="Helical" evidence="1">
    <location>
        <begin position="380"/>
        <end position="399"/>
    </location>
</feature>
<feature type="transmembrane region" description="Helical" evidence="1">
    <location>
        <begin position="309"/>
        <end position="332"/>
    </location>
</feature>
<keyword evidence="1" id="KW-1133">Transmembrane helix</keyword>
<accession>A0ABV4AR43</accession>
<comment type="caution">
    <text evidence="3">The sequence shown here is derived from an EMBL/GenBank/DDBJ whole genome shotgun (WGS) entry which is preliminary data.</text>
</comment>
<dbReference type="Pfam" id="PF13781">
    <property type="entry name" value="DoxX_3"/>
    <property type="match status" value="1"/>
</dbReference>
<keyword evidence="1" id="KW-0472">Membrane</keyword>
<sequence>MRVLVTGAYGFIGAHIVATLVAAGHEVVCAVRGARVDSRFPGVTAVACDMARDLRSEDWLPRLDRIDAVVNAAGILRENGASTFVAIHEQAPLALFLACQQRGIRRVIQVSALGDPADGEFVASKHRGDAALAALDLDWLVLRPSLVYSARGSYGGTSLLRALSALPGAVPLPQGGGQHVQPVAAEDVGAAVAAALERPACTRQIIELVGPEVMSLRDYLAAWRRWLGFGRLRVWSVPLGWARLVAALGDRFGDGPLCRTMMRMLERGNTGAADASTRLRDELGVAPRPLLRALGEAPSQVQDRWHARLYFGLPMLRLLMALLWIASGVVGWTATTDEVSVLTIDGPLSGHAALVLARLTGGTDLLLGVLCLLRWRLRRVLAAMLVMLAGYTLGIGLLWPAQWLAPFGGLAKNLPLLAALALLLVTEERR</sequence>